<dbReference type="GO" id="GO:0004177">
    <property type="term" value="F:aminopeptidase activity"/>
    <property type="evidence" value="ECO:0007669"/>
    <property type="project" value="UniProtKB-KW"/>
</dbReference>
<evidence type="ECO:0000256" key="3">
    <source>
        <dbReference type="ARBA" id="ARBA00022801"/>
    </source>
</evidence>
<keyword evidence="1" id="KW-0031">Aminopeptidase</keyword>
<keyword evidence="2" id="KW-0645">Protease</keyword>
<feature type="compositionally biased region" description="Pro residues" evidence="8">
    <location>
        <begin position="1"/>
        <end position="13"/>
    </location>
</feature>
<comment type="similarity">
    <text evidence="4">Belongs to the ACTMAP family.</text>
</comment>
<evidence type="ECO:0000256" key="6">
    <source>
        <dbReference type="ARBA" id="ARBA00034908"/>
    </source>
</evidence>
<evidence type="ECO:0000256" key="2">
    <source>
        <dbReference type="ARBA" id="ARBA00022670"/>
    </source>
</evidence>
<accession>A0A8D8BZM2</accession>
<name>A0A8D8BZM2_CULPI</name>
<dbReference type="EMBL" id="HBUE01311543">
    <property type="protein sequence ID" value="CAG6583508.1"/>
    <property type="molecule type" value="Transcribed_RNA"/>
</dbReference>
<dbReference type="GO" id="GO:0006508">
    <property type="term" value="P:proteolysis"/>
    <property type="evidence" value="ECO:0007669"/>
    <property type="project" value="UniProtKB-KW"/>
</dbReference>
<dbReference type="InterPro" id="IPR040043">
    <property type="entry name" value="ACTMAP"/>
</dbReference>
<proteinExistence type="inferred from homology"/>
<dbReference type="EMBL" id="HBUE01205274">
    <property type="protein sequence ID" value="CAG6531647.1"/>
    <property type="molecule type" value="Transcribed_RNA"/>
</dbReference>
<dbReference type="Pfam" id="PF21646">
    <property type="entry name" value="ACTMAP-like_C"/>
    <property type="match status" value="1"/>
</dbReference>
<keyword evidence="3" id="KW-0378">Hydrolase</keyword>
<protein>
    <recommendedName>
        <fullName evidence="5">Actin maturation protease</fullName>
    </recommendedName>
    <alternativeName>
        <fullName evidence="6">Actin aminopeptidase ACTMAP</fullName>
    </alternativeName>
</protein>
<evidence type="ECO:0000256" key="5">
    <source>
        <dbReference type="ARBA" id="ARBA00034848"/>
    </source>
</evidence>
<reference evidence="9" key="1">
    <citation type="submission" date="2021-05" db="EMBL/GenBank/DDBJ databases">
        <authorList>
            <person name="Alioto T."/>
            <person name="Alioto T."/>
            <person name="Gomez Garrido J."/>
        </authorList>
    </citation>
    <scope>NUCLEOTIDE SEQUENCE</scope>
</reference>
<organism evidence="9">
    <name type="scientific">Culex pipiens</name>
    <name type="common">House mosquito</name>
    <dbReference type="NCBI Taxonomy" id="7175"/>
    <lineage>
        <taxon>Eukaryota</taxon>
        <taxon>Metazoa</taxon>
        <taxon>Ecdysozoa</taxon>
        <taxon>Arthropoda</taxon>
        <taxon>Hexapoda</taxon>
        <taxon>Insecta</taxon>
        <taxon>Pterygota</taxon>
        <taxon>Neoptera</taxon>
        <taxon>Endopterygota</taxon>
        <taxon>Diptera</taxon>
        <taxon>Nematocera</taxon>
        <taxon>Culicoidea</taxon>
        <taxon>Culicidae</taxon>
        <taxon>Culicinae</taxon>
        <taxon>Culicini</taxon>
        <taxon>Culex</taxon>
        <taxon>Culex</taxon>
    </lineage>
</organism>
<dbReference type="PANTHER" id="PTHR28631:SF1">
    <property type="entry name" value="ACTIN MATURATION PROTEASE"/>
    <property type="match status" value="1"/>
</dbReference>
<dbReference type="PANTHER" id="PTHR28631">
    <property type="entry name" value="UPF0692 PROTEIN C19ORF54"/>
    <property type="match status" value="1"/>
</dbReference>
<evidence type="ECO:0000256" key="8">
    <source>
        <dbReference type="SAM" id="MobiDB-lite"/>
    </source>
</evidence>
<evidence type="ECO:0000313" key="9">
    <source>
        <dbReference type="EMBL" id="CAG6483364.1"/>
    </source>
</evidence>
<evidence type="ECO:0000256" key="7">
    <source>
        <dbReference type="ARBA" id="ARBA00049041"/>
    </source>
</evidence>
<evidence type="ECO:0000256" key="4">
    <source>
        <dbReference type="ARBA" id="ARBA00034725"/>
    </source>
</evidence>
<sequence>MSNNPPPPPPPASAPSTTITTSTTQRSSLVELKCDLASNNNNPNLIQLTFNTSGECTWATQYPEIQKACYLRRICQFAPPKELRVQNVTPILQTGPTCGLTALSIFFEGSPSVKTFLDMARARGYTNNGEMFSARQLNDLLAQGLENNRHLCEYKTVSHTVIDEGWLDDSSTRKQLQNGSIFVVPYDPDRNHTPCLNRGHKAHWALIVGYLIDQFDDYYVFARHGKTKNLALWSLRDLAHSNANLFEFCQPISHADEVFVLPEGGIAGSNGLRSQFIMIEHYRARDEIVL</sequence>
<dbReference type="EMBL" id="HBUE01096054">
    <property type="protein sequence ID" value="CAG6483364.1"/>
    <property type="molecule type" value="Transcribed_RNA"/>
</dbReference>
<evidence type="ECO:0000256" key="1">
    <source>
        <dbReference type="ARBA" id="ARBA00022438"/>
    </source>
</evidence>
<feature type="region of interest" description="Disordered" evidence="8">
    <location>
        <begin position="1"/>
        <end position="22"/>
    </location>
</feature>
<comment type="catalytic activity">
    <reaction evidence="7">
        <text>N-terminal N(alpha)-acetyl-L-cysteinyl-L-aspartyl-[protein] + H2O = N-terminal L-aspartyl-[protein] + N-acetyl-L-cysteine</text>
        <dbReference type="Rhea" id="RHEA:74579"/>
        <dbReference type="Rhea" id="RHEA-COMP:12669"/>
        <dbReference type="Rhea" id="RHEA-COMP:18395"/>
        <dbReference type="ChEBI" id="CHEBI:15377"/>
        <dbReference type="ChEBI" id="CHEBI:64720"/>
        <dbReference type="ChEBI" id="CHEBI:78236"/>
        <dbReference type="ChEBI" id="CHEBI:193599"/>
    </reaction>
    <physiologicalReaction direction="left-to-right" evidence="7">
        <dbReference type="Rhea" id="RHEA:74580"/>
    </physiologicalReaction>
</comment>
<dbReference type="AlphaFoldDB" id="A0A8D8BZM2"/>